<evidence type="ECO:0000313" key="5">
    <source>
        <dbReference type="Proteomes" id="UP000040453"/>
    </source>
</evidence>
<dbReference type="OrthoDB" id="9763643at2"/>
<dbReference type="PANTHER" id="PTHR30404:SF0">
    <property type="entry name" value="N-ACETYLMURAMOYL-L-ALANINE AMIDASE AMIC"/>
    <property type="match status" value="1"/>
</dbReference>
<dbReference type="Pfam" id="PF01520">
    <property type="entry name" value="Amidase_3"/>
    <property type="match status" value="1"/>
</dbReference>
<name>A0A0A1MSS6_9BACI</name>
<dbReference type="GO" id="GO:0008745">
    <property type="term" value="F:N-acetylmuramoyl-L-alanine amidase activity"/>
    <property type="evidence" value="ECO:0007669"/>
    <property type="project" value="InterPro"/>
</dbReference>
<feature type="region of interest" description="Disordered" evidence="2">
    <location>
        <begin position="184"/>
        <end position="205"/>
    </location>
</feature>
<organism evidence="4 5">
    <name type="scientific">Oceanobacillus oncorhynchi</name>
    <dbReference type="NCBI Taxonomy" id="545501"/>
    <lineage>
        <taxon>Bacteria</taxon>
        <taxon>Bacillati</taxon>
        <taxon>Bacillota</taxon>
        <taxon>Bacilli</taxon>
        <taxon>Bacillales</taxon>
        <taxon>Bacillaceae</taxon>
        <taxon>Oceanobacillus</taxon>
    </lineage>
</organism>
<keyword evidence="5" id="KW-1185">Reference proteome</keyword>
<dbReference type="PANTHER" id="PTHR30404">
    <property type="entry name" value="N-ACETYLMURAMOYL-L-ALANINE AMIDASE"/>
    <property type="match status" value="1"/>
</dbReference>
<dbReference type="AlphaFoldDB" id="A0A0A1MSS6"/>
<dbReference type="GO" id="GO:0030288">
    <property type="term" value="C:outer membrane-bounded periplasmic space"/>
    <property type="evidence" value="ECO:0007669"/>
    <property type="project" value="TreeGrafter"/>
</dbReference>
<feature type="domain" description="MurNAc-LAA" evidence="3">
    <location>
        <begin position="64"/>
        <end position="174"/>
    </location>
</feature>
<evidence type="ECO:0000313" key="4">
    <source>
        <dbReference type="EMBL" id="CEI82031.1"/>
    </source>
</evidence>
<dbReference type="CDD" id="cd02696">
    <property type="entry name" value="MurNAc-LAA"/>
    <property type="match status" value="1"/>
</dbReference>
<keyword evidence="1" id="KW-0378">Hydrolase</keyword>
<evidence type="ECO:0000256" key="1">
    <source>
        <dbReference type="ARBA" id="ARBA00022801"/>
    </source>
</evidence>
<dbReference type="STRING" id="545501.BN997_01886"/>
<evidence type="ECO:0000259" key="3">
    <source>
        <dbReference type="SMART" id="SM00646"/>
    </source>
</evidence>
<dbReference type="EMBL" id="CDGG01000001">
    <property type="protein sequence ID" value="CEI82031.1"/>
    <property type="molecule type" value="Genomic_DNA"/>
</dbReference>
<dbReference type="InterPro" id="IPR050695">
    <property type="entry name" value="N-acetylmuramoyl_amidase_3"/>
</dbReference>
<reference evidence="4 5" key="1">
    <citation type="submission" date="2014-11" db="EMBL/GenBank/DDBJ databases">
        <authorList>
            <person name="Urmite Genomes Urmite Genomes"/>
        </authorList>
    </citation>
    <scope>NUCLEOTIDE SEQUENCE [LARGE SCALE GENOMIC DNA]</scope>
    <source>
        <strain evidence="4 5">Oc5</strain>
    </source>
</reference>
<dbReference type="InterPro" id="IPR002508">
    <property type="entry name" value="MurNAc-LAA_cat"/>
</dbReference>
<evidence type="ECO:0000256" key="2">
    <source>
        <dbReference type="SAM" id="MobiDB-lite"/>
    </source>
</evidence>
<dbReference type="Gene3D" id="3.40.630.40">
    <property type="entry name" value="Zn-dependent exopeptidases"/>
    <property type="match status" value="1"/>
</dbReference>
<gene>
    <name evidence="4" type="primary">cwlC_3</name>
    <name evidence="4" type="ORF">BN997_01886</name>
</gene>
<sequence length="341" mass="36419">MAKIYLDPGHGGSDTGAVGQGLQEKNVTLAIALKIRNILNNRYQGHQIRMSRTSDRTVSLTARTNDANQWGADYFVSIHINAGGGSGYEDFIHSSLSNQGVTGRYRQIMHEEVMKQVNFQNRGRKQANFHVLRESAMSAVLTENGFIDHAADAAKLKSDAFLEQIALGHARGIARIFQLSSKSSSGSSGNSGGSSNNQGGASSGAGKTNSIVDYLKSVGTDSSFANRARLAGSYGIQNYTGTAAQNTRLLNAIRSGGNSGNTSTGSSAKRVHLPASASTWRTYPLNVTPVKKNSDWSLTPSAFGGLTYTILAEPYPNVVTIQTGRGRRNIYIGPDTSARRL</sequence>
<proteinExistence type="predicted"/>
<dbReference type="SUPFAM" id="SSF158634">
    <property type="entry name" value="RPA2825-like"/>
    <property type="match status" value="1"/>
</dbReference>
<accession>A0A0A1MSS6</accession>
<dbReference type="GO" id="GO:0009253">
    <property type="term" value="P:peptidoglycan catabolic process"/>
    <property type="evidence" value="ECO:0007669"/>
    <property type="project" value="InterPro"/>
</dbReference>
<dbReference type="Proteomes" id="UP000040453">
    <property type="component" value="Unassembled WGS sequence"/>
</dbReference>
<protein>
    <submittedName>
        <fullName evidence="4">Sporulation-specific N-acetylmuramoyl-L-alanine amidase</fullName>
    </submittedName>
</protein>
<dbReference type="SUPFAM" id="SSF53187">
    <property type="entry name" value="Zn-dependent exopeptidases"/>
    <property type="match status" value="1"/>
</dbReference>
<dbReference type="SMART" id="SM00646">
    <property type="entry name" value="Ami_3"/>
    <property type="match status" value="1"/>
</dbReference>